<evidence type="ECO:0000313" key="7">
    <source>
        <dbReference type="Proteomes" id="UP001216390"/>
    </source>
</evidence>
<keyword evidence="7" id="KW-1185">Reference proteome</keyword>
<dbReference type="PANTHER" id="PTHR30055">
    <property type="entry name" value="HTH-TYPE TRANSCRIPTIONAL REGULATOR RUTR"/>
    <property type="match status" value="1"/>
</dbReference>
<keyword evidence="3" id="KW-0804">Transcription</keyword>
<dbReference type="GO" id="GO:0003700">
    <property type="term" value="F:DNA-binding transcription factor activity"/>
    <property type="evidence" value="ECO:0007669"/>
    <property type="project" value="TreeGrafter"/>
</dbReference>
<evidence type="ECO:0000256" key="4">
    <source>
        <dbReference type="PROSITE-ProRule" id="PRU00335"/>
    </source>
</evidence>
<dbReference type="PROSITE" id="PS50977">
    <property type="entry name" value="HTH_TETR_2"/>
    <property type="match status" value="1"/>
</dbReference>
<gene>
    <name evidence="6" type="ORF">PO878_14655</name>
</gene>
<evidence type="ECO:0000256" key="2">
    <source>
        <dbReference type="ARBA" id="ARBA00023125"/>
    </source>
</evidence>
<feature type="domain" description="HTH tetR-type" evidence="5">
    <location>
        <begin position="6"/>
        <end position="65"/>
    </location>
</feature>
<dbReference type="AlphaFoldDB" id="A0AAE9Y422"/>
<dbReference type="PRINTS" id="PR00455">
    <property type="entry name" value="HTHTETR"/>
</dbReference>
<keyword evidence="1" id="KW-0805">Transcription regulation</keyword>
<evidence type="ECO:0000313" key="6">
    <source>
        <dbReference type="EMBL" id="WCO65742.1"/>
    </source>
</evidence>
<dbReference type="SUPFAM" id="SSF46689">
    <property type="entry name" value="Homeodomain-like"/>
    <property type="match status" value="1"/>
</dbReference>
<dbReference type="KEGG" id="ima:PO878_14655"/>
<name>A0AAE9Y422_9ACTN</name>
<dbReference type="InterPro" id="IPR050109">
    <property type="entry name" value="HTH-type_TetR-like_transc_reg"/>
</dbReference>
<dbReference type="InterPro" id="IPR036271">
    <property type="entry name" value="Tet_transcr_reg_TetR-rel_C_sf"/>
</dbReference>
<sequence>MRADARRNRRCLLDAAIDLVLETGGEPARDAVARRAGVGIATLYRHFPDRQALLRAVALDVLDRTVEAGERALDGPGGGGEALRRYLHAAVDIGLGAVGIVHPLLDDTDWPDRRAAADEVLARLVGAARADGAVAEGTTTQDIALVGIRFCRPLAIGLDPAAERAVAHRQLDTHLDGMAAGAT</sequence>
<organism evidence="6 7">
    <name type="scientific">Iamia majanohamensis</name>
    <dbReference type="NCBI Taxonomy" id="467976"/>
    <lineage>
        <taxon>Bacteria</taxon>
        <taxon>Bacillati</taxon>
        <taxon>Actinomycetota</taxon>
        <taxon>Acidimicrobiia</taxon>
        <taxon>Acidimicrobiales</taxon>
        <taxon>Iamiaceae</taxon>
        <taxon>Iamia</taxon>
    </lineage>
</organism>
<evidence type="ECO:0000256" key="1">
    <source>
        <dbReference type="ARBA" id="ARBA00023015"/>
    </source>
</evidence>
<evidence type="ECO:0000256" key="3">
    <source>
        <dbReference type="ARBA" id="ARBA00023163"/>
    </source>
</evidence>
<dbReference type="Pfam" id="PF00440">
    <property type="entry name" value="TetR_N"/>
    <property type="match status" value="1"/>
</dbReference>
<evidence type="ECO:0000259" key="5">
    <source>
        <dbReference type="PROSITE" id="PS50977"/>
    </source>
</evidence>
<reference evidence="6" key="1">
    <citation type="submission" date="2023-01" db="EMBL/GenBank/DDBJ databases">
        <title>The diversity of Class Acidimicrobiia in South China Sea sediment environments and the proposal of Iamia marina sp. nov., a novel species of the genus Iamia.</title>
        <authorList>
            <person name="He Y."/>
            <person name="Tian X."/>
        </authorList>
    </citation>
    <scope>NUCLEOTIDE SEQUENCE</scope>
    <source>
        <strain evidence="6">DSM 19957</strain>
    </source>
</reference>
<dbReference type="InterPro" id="IPR009057">
    <property type="entry name" value="Homeodomain-like_sf"/>
</dbReference>
<dbReference type="SUPFAM" id="SSF48498">
    <property type="entry name" value="Tetracyclin repressor-like, C-terminal domain"/>
    <property type="match status" value="1"/>
</dbReference>
<dbReference type="EMBL" id="CP116942">
    <property type="protein sequence ID" value="WCO65742.1"/>
    <property type="molecule type" value="Genomic_DNA"/>
</dbReference>
<dbReference type="Gene3D" id="1.10.357.10">
    <property type="entry name" value="Tetracycline Repressor, domain 2"/>
    <property type="match status" value="1"/>
</dbReference>
<proteinExistence type="predicted"/>
<dbReference type="PANTHER" id="PTHR30055:SF234">
    <property type="entry name" value="HTH-TYPE TRANSCRIPTIONAL REGULATOR BETI"/>
    <property type="match status" value="1"/>
</dbReference>
<protein>
    <submittedName>
        <fullName evidence="6">TetR family transcriptional regulator</fullName>
    </submittedName>
</protein>
<dbReference type="RefSeq" id="WP_272735269.1">
    <property type="nucleotide sequence ID" value="NZ_CP116942.1"/>
</dbReference>
<dbReference type="GO" id="GO:0000976">
    <property type="term" value="F:transcription cis-regulatory region binding"/>
    <property type="evidence" value="ECO:0007669"/>
    <property type="project" value="TreeGrafter"/>
</dbReference>
<accession>A0AAE9Y422</accession>
<dbReference type="Proteomes" id="UP001216390">
    <property type="component" value="Chromosome"/>
</dbReference>
<keyword evidence="2 4" id="KW-0238">DNA-binding</keyword>
<dbReference type="InterPro" id="IPR001647">
    <property type="entry name" value="HTH_TetR"/>
</dbReference>
<feature type="DNA-binding region" description="H-T-H motif" evidence="4">
    <location>
        <begin position="28"/>
        <end position="47"/>
    </location>
</feature>